<feature type="compositionally biased region" description="Low complexity" evidence="1">
    <location>
        <begin position="118"/>
        <end position="130"/>
    </location>
</feature>
<keyword evidence="3" id="KW-0496">Mitochondrion</keyword>
<accession>A0A0G4ISH2</accession>
<evidence type="ECO:0000313" key="3">
    <source>
        <dbReference type="EMBL" id="SPQ96090.1"/>
    </source>
</evidence>
<name>A0A0G4ISH2_PLABS</name>
<dbReference type="AlphaFoldDB" id="A0A0G4ISH2"/>
<geneLocation type="mitochondrion" evidence="3"/>
<dbReference type="Proteomes" id="UP000290189">
    <property type="component" value="Unassembled WGS sequence"/>
</dbReference>
<sequence>MVVVRDGCQPQASYYNHIAISIMTASAAEPKRLNPASFPQLSAMLKAGPRPVPRRHTLHERAPALPVDAMLARPAISSQRRRAPTVEHLAARHAAARAGHEPGLPTIVDDDKPDRSSAGKAPPTSAPASPAERDAIEQDIGAAGDRDDDHVSAKASSTPNPSTMGRDATPEGRVACNRAEIVPVLPIVALVRQLLDVFRQYILWH</sequence>
<dbReference type="Proteomes" id="UP000039324">
    <property type="component" value="Unassembled WGS sequence"/>
</dbReference>
<evidence type="ECO:0000313" key="5">
    <source>
        <dbReference type="Proteomes" id="UP000290189"/>
    </source>
</evidence>
<reference evidence="2 4" key="1">
    <citation type="submission" date="2015-02" db="EMBL/GenBank/DDBJ databases">
        <authorList>
            <person name="Chooi Y.-H."/>
        </authorList>
    </citation>
    <scope>NUCLEOTIDE SEQUENCE [LARGE SCALE GENOMIC DNA]</scope>
    <source>
        <strain evidence="2">E3</strain>
    </source>
</reference>
<evidence type="ECO:0000313" key="2">
    <source>
        <dbReference type="EMBL" id="CEO98091.1"/>
    </source>
</evidence>
<proteinExistence type="predicted"/>
<dbReference type="EMBL" id="CDSF01000082">
    <property type="protein sequence ID" value="CEO98091.1"/>
    <property type="molecule type" value="Genomic_DNA"/>
</dbReference>
<dbReference type="EMBL" id="OVEO01000005">
    <property type="protein sequence ID" value="SPQ96090.1"/>
    <property type="molecule type" value="Genomic_DNA"/>
</dbReference>
<feature type="region of interest" description="Disordered" evidence="1">
    <location>
        <begin position="76"/>
        <end position="170"/>
    </location>
</feature>
<evidence type="ECO:0000256" key="1">
    <source>
        <dbReference type="SAM" id="MobiDB-lite"/>
    </source>
</evidence>
<gene>
    <name evidence="2" type="ORF">PBRA_006205</name>
    <name evidence="3" type="ORF">PLBR_LOCUS3305</name>
</gene>
<organism evidence="2 4">
    <name type="scientific">Plasmodiophora brassicae</name>
    <name type="common">Clubroot disease agent</name>
    <dbReference type="NCBI Taxonomy" id="37360"/>
    <lineage>
        <taxon>Eukaryota</taxon>
        <taxon>Sar</taxon>
        <taxon>Rhizaria</taxon>
        <taxon>Endomyxa</taxon>
        <taxon>Phytomyxea</taxon>
        <taxon>Plasmodiophorida</taxon>
        <taxon>Plasmodiophoridae</taxon>
        <taxon>Plasmodiophora</taxon>
    </lineage>
</organism>
<evidence type="ECO:0000313" key="4">
    <source>
        <dbReference type="Proteomes" id="UP000039324"/>
    </source>
</evidence>
<protein>
    <submittedName>
        <fullName evidence="2">Uncharacterized protein</fullName>
    </submittedName>
</protein>
<reference evidence="3 5" key="2">
    <citation type="submission" date="2018-03" db="EMBL/GenBank/DDBJ databases">
        <authorList>
            <person name="Fogelqvist J."/>
        </authorList>
    </citation>
    <scope>NUCLEOTIDE SEQUENCE [LARGE SCALE GENOMIC DNA]</scope>
</reference>
<feature type="compositionally biased region" description="Polar residues" evidence="1">
    <location>
        <begin position="154"/>
        <end position="163"/>
    </location>
</feature>
<keyword evidence="4" id="KW-1185">Reference proteome</keyword>